<name>A0A0C2IVL4_THEKT</name>
<accession>A0A0C2IVL4</accession>
<reference evidence="1 2" key="1">
    <citation type="journal article" date="2014" name="Genome Biol. Evol.">
        <title>The genome of the myxosporean Thelohanellus kitauei shows adaptations to nutrient acquisition within its fish host.</title>
        <authorList>
            <person name="Yang Y."/>
            <person name="Xiong J."/>
            <person name="Zhou Z."/>
            <person name="Huo F."/>
            <person name="Miao W."/>
            <person name="Ran C."/>
            <person name="Liu Y."/>
            <person name="Zhang J."/>
            <person name="Feng J."/>
            <person name="Wang M."/>
            <person name="Wang M."/>
            <person name="Wang L."/>
            <person name="Yao B."/>
        </authorList>
    </citation>
    <scope>NUCLEOTIDE SEQUENCE [LARGE SCALE GENOMIC DNA]</scope>
    <source>
        <strain evidence="1">Wuqing</strain>
    </source>
</reference>
<keyword evidence="2" id="KW-1185">Reference proteome</keyword>
<dbReference type="Proteomes" id="UP000031668">
    <property type="component" value="Unassembled WGS sequence"/>
</dbReference>
<proteinExistence type="predicted"/>
<comment type="caution">
    <text evidence="1">The sequence shown here is derived from an EMBL/GenBank/DDBJ whole genome shotgun (WGS) entry which is preliminary data.</text>
</comment>
<sequence>MFGYEAQTQMHQTLNYEKLVRLNTPNRFEPPPPNLKETSHILFFNFLKFLVTQIESNKSKYEENPRLNQNVKILKNSICLDLTSGWYWMRFEDISNLIMWVGEKYTGRFEVPHFDDQSSINYVFGY</sequence>
<dbReference type="AlphaFoldDB" id="A0A0C2IVL4"/>
<dbReference type="EMBL" id="JWZT01005397">
    <property type="protein sequence ID" value="KII60892.1"/>
    <property type="molecule type" value="Genomic_DNA"/>
</dbReference>
<protein>
    <submittedName>
        <fullName evidence="1">Uncharacterized protein</fullName>
    </submittedName>
</protein>
<organism evidence="1 2">
    <name type="scientific">Thelohanellus kitauei</name>
    <name type="common">Myxosporean</name>
    <dbReference type="NCBI Taxonomy" id="669202"/>
    <lineage>
        <taxon>Eukaryota</taxon>
        <taxon>Metazoa</taxon>
        <taxon>Cnidaria</taxon>
        <taxon>Myxozoa</taxon>
        <taxon>Myxosporea</taxon>
        <taxon>Bivalvulida</taxon>
        <taxon>Platysporina</taxon>
        <taxon>Myxobolidae</taxon>
        <taxon>Thelohanellus</taxon>
    </lineage>
</organism>
<evidence type="ECO:0000313" key="1">
    <source>
        <dbReference type="EMBL" id="KII60892.1"/>
    </source>
</evidence>
<gene>
    <name evidence="1" type="ORF">RF11_06115</name>
</gene>
<evidence type="ECO:0000313" key="2">
    <source>
        <dbReference type="Proteomes" id="UP000031668"/>
    </source>
</evidence>